<evidence type="ECO:0000256" key="9">
    <source>
        <dbReference type="ARBA" id="ARBA00031306"/>
    </source>
</evidence>
<keyword evidence="5" id="KW-0808">Transferase</keyword>
<dbReference type="InterPro" id="IPR003374">
    <property type="entry name" value="ApbE-like_sf"/>
</dbReference>
<dbReference type="PANTHER" id="PTHR30040">
    <property type="entry name" value="THIAMINE BIOSYNTHESIS LIPOPROTEIN APBE"/>
    <property type="match status" value="1"/>
</dbReference>
<dbReference type="Pfam" id="PF02424">
    <property type="entry name" value="ApbE"/>
    <property type="match status" value="1"/>
</dbReference>
<dbReference type="Gene3D" id="3.10.520.10">
    <property type="entry name" value="ApbE-like domains"/>
    <property type="match status" value="1"/>
</dbReference>
<evidence type="ECO:0000256" key="1">
    <source>
        <dbReference type="ARBA" id="ARBA00001946"/>
    </source>
</evidence>
<dbReference type="GO" id="GO:0016740">
    <property type="term" value="F:transferase activity"/>
    <property type="evidence" value="ECO:0007669"/>
    <property type="project" value="UniProtKB-KW"/>
</dbReference>
<name>A0A561S976_9ACTN</name>
<evidence type="ECO:0000256" key="2">
    <source>
        <dbReference type="ARBA" id="ARBA00011955"/>
    </source>
</evidence>
<dbReference type="EMBL" id="VIWT01000009">
    <property type="protein sequence ID" value="TWF71428.1"/>
    <property type="molecule type" value="Genomic_DNA"/>
</dbReference>
<dbReference type="EC" id="2.7.1.180" evidence="2"/>
<dbReference type="GO" id="GO:0046872">
    <property type="term" value="F:metal ion binding"/>
    <property type="evidence" value="ECO:0007669"/>
    <property type="project" value="UniProtKB-KW"/>
</dbReference>
<sequence>MTGQARFEVFGTTAHLVVTEPDRLVRALRLLRAELAAIDAACSRFRPDSELSRANASPGTVIRVGPLLAEALEVAWRAAESSGGLVDPTVGTAVRGLGYDRSFHDHNFHERSFHERSFAALRPEQLGPPVTAPAPGHHRVDWDPQTRLLRLPAGTTLDLGATAKAWAADRTARLLAEAVGCGVLVNLGGDLAVAGEVPAGGWRIALAEDHRAAPPDAPVIAIRGGGLATSGTTVRTWRRAGRQLHHIVDPRTGGNPPGCWRTVSVAAASCADANTAATAAIVAGPGAPAMLRHLNLPARLTALDGTVTRLGGWPQDSPTQRGAA</sequence>
<keyword evidence="4" id="KW-0285">Flavoprotein</keyword>
<dbReference type="SUPFAM" id="SSF143631">
    <property type="entry name" value="ApbE-like"/>
    <property type="match status" value="1"/>
</dbReference>
<evidence type="ECO:0000313" key="11">
    <source>
        <dbReference type="EMBL" id="TWF71428.1"/>
    </source>
</evidence>
<evidence type="ECO:0000256" key="3">
    <source>
        <dbReference type="ARBA" id="ARBA00016337"/>
    </source>
</evidence>
<keyword evidence="7" id="KW-0274">FAD</keyword>
<accession>A0A561S976</accession>
<evidence type="ECO:0000256" key="5">
    <source>
        <dbReference type="ARBA" id="ARBA00022679"/>
    </source>
</evidence>
<comment type="caution">
    <text evidence="11">The sequence shown here is derived from an EMBL/GenBank/DDBJ whole genome shotgun (WGS) entry which is preliminary data.</text>
</comment>
<comment type="cofactor">
    <cofactor evidence="1">
        <name>Mg(2+)</name>
        <dbReference type="ChEBI" id="CHEBI:18420"/>
    </cofactor>
</comment>
<keyword evidence="8" id="KW-0460">Magnesium</keyword>
<dbReference type="OrthoDB" id="9778595at2"/>
<evidence type="ECO:0000256" key="7">
    <source>
        <dbReference type="ARBA" id="ARBA00022827"/>
    </source>
</evidence>
<reference evidence="11 12" key="1">
    <citation type="submission" date="2019-06" db="EMBL/GenBank/DDBJ databases">
        <title>Sequencing the genomes of 1000 actinobacteria strains.</title>
        <authorList>
            <person name="Klenk H.-P."/>
        </authorList>
    </citation>
    <scope>NUCLEOTIDE SEQUENCE [LARGE SCALE GENOMIC DNA]</scope>
    <source>
        <strain evidence="11 12">DSM 44826</strain>
    </source>
</reference>
<evidence type="ECO:0000256" key="10">
    <source>
        <dbReference type="ARBA" id="ARBA00048540"/>
    </source>
</evidence>
<dbReference type="Proteomes" id="UP000317940">
    <property type="component" value="Unassembled WGS sequence"/>
</dbReference>
<keyword evidence="11" id="KW-0449">Lipoprotein</keyword>
<evidence type="ECO:0000256" key="6">
    <source>
        <dbReference type="ARBA" id="ARBA00022723"/>
    </source>
</evidence>
<evidence type="ECO:0000256" key="4">
    <source>
        <dbReference type="ARBA" id="ARBA00022630"/>
    </source>
</evidence>
<keyword evidence="12" id="KW-1185">Reference proteome</keyword>
<dbReference type="InterPro" id="IPR024932">
    <property type="entry name" value="ApbE"/>
</dbReference>
<keyword evidence="6" id="KW-0479">Metal-binding</keyword>
<dbReference type="RefSeq" id="WP_145911644.1">
    <property type="nucleotide sequence ID" value="NZ_BAAAMZ010000028.1"/>
</dbReference>
<organism evidence="11 12">
    <name type="scientific">Kitasatospora viridis</name>
    <dbReference type="NCBI Taxonomy" id="281105"/>
    <lineage>
        <taxon>Bacteria</taxon>
        <taxon>Bacillati</taxon>
        <taxon>Actinomycetota</taxon>
        <taxon>Actinomycetes</taxon>
        <taxon>Kitasatosporales</taxon>
        <taxon>Streptomycetaceae</taxon>
        <taxon>Kitasatospora</taxon>
    </lineage>
</organism>
<gene>
    <name evidence="11" type="ORF">FHX73_1958</name>
</gene>
<proteinExistence type="predicted"/>
<dbReference type="PANTHER" id="PTHR30040:SF2">
    <property type="entry name" value="FAD:PROTEIN FMN TRANSFERASE"/>
    <property type="match status" value="1"/>
</dbReference>
<dbReference type="AlphaFoldDB" id="A0A561S976"/>
<evidence type="ECO:0000256" key="8">
    <source>
        <dbReference type="ARBA" id="ARBA00022842"/>
    </source>
</evidence>
<comment type="catalytic activity">
    <reaction evidence="10">
        <text>L-threonyl-[protein] + FAD = FMN-L-threonyl-[protein] + AMP + H(+)</text>
        <dbReference type="Rhea" id="RHEA:36847"/>
        <dbReference type="Rhea" id="RHEA-COMP:11060"/>
        <dbReference type="Rhea" id="RHEA-COMP:11061"/>
        <dbReference type="ChEBI" id="CHEBI:15378"/>
        <dbReference type="ChEBI" id="CHEBI:30013"/>
        <dbReference type="ChEBI" id="CHEBI:57692"/>
        <dbReference type="ChEBI" id="CHEBI:74257"/>
        <dbReference type="ChEBI" id="CHEBI:456215"/>
        <dbReference type="EC" id="2.7.1.180"/>
    </reaction>
</comment>
<protein>
    <recommendedName>
        <fullName evidence="3">FAD:protein FMN transferase</fullName>
        <ecNumber evidence="2">2.7.1.180</ecNumber>
    </recommendedName>
    <alternativeName>
        <fullName evidence="9">Flavin transferase</fullName>
    </alternativeName>
</protein>
<evidence type="ECO:0000313" key="12">
    <source>
        <dbReference type="Proteomes" id="UP000317940"/>
    </source>
</evidence>